<dbReference type="GO" id="GO:0015935">
    <property type="term" value="C:small ribosomal subunit"/>
    <property type="evidence" value="ECO:0007669"/>
    <property type="project" value="InterPro"/>
</dbReference>
<dbReference type="InterPro" id="IPR002942">
    <property type="entry name" value="S4_RNA-bd"/>
</dbReference>
<dbReference type="GO" id="GO:0006412">
    <property type="term" value="P:translation"/>
    <property type="evidence" value="ECO:0007669"/>
    <property type="project" value="UniProtKB-UniRule"/>
</dbReference>
<dbReference type="GO" id="GO:0042274">
    <property type="term" value="P:ribosomal small subunit biogenesis"/>
    <property type="evidence" value="ECO:0007669"/>
    <property type="project" value="TreeGrafter"/>
</dbReference>
<dbReference type="InterPro" id="IPR022801">
    <property type="entry name" value="Ribosomal_uS4"/>
</dbReference>
<feature type="domain" description="Small ribosomal subunit protein uS4 N-terminal" evidence="10">
    <location>
        <begin position="3"/>
        <end position="92"/>
    </location>
</feature>
<comment type="subunit">
    <text evidence="7">Part of the 30S ribosomal subunit. Contacts protein S5. The interaction surface between S4 and S5 is involved in control of translational fidelity.</text>
</comment>
<accession>A0A0D6E2Z1</accession>
<keyword evidence="4 7" id="KW-0689">Ribosomal protein</keyword>
<dbReference type="SMART" id="SM00363">
    <property type="entry name" value="S4"/>
    <property type="match status" value="1"/>
</dbReference>
<comment type="function">
    <text evidence="7">With S5 and S12 plays an important role in translational accuracy.</text>
</comment>
<dbReference type="Gene3D" id="1.10.1050.10">
    <property type="entry name" value="Ribosomal Protein S4 Delta 41, Chain A, domain 1"/>
    <property type="match status" value="1"/>
</dbReference>
<comment type="subcellular location">
    <subcellularLocation>
        <location evidence="7">Plastid</location>
        <location evidence="7">Chloroplast</location>
    </subcellularLocation>
</comment>
<evidence type="ECO:0000259" key="9">
    <source>
        <dbReference type="SMART" id="SM00363"/>
    </source>
</evidence>
<evidence type="ECO:0000256" key="7">
    <source>
        <dbReference type="HAMAP-Rule" id="MF_01306"/>
    </source>
</evidence>
<name>A0A0D6E2Z1_TYDEX</name>
<dbReference type="InterPro" id="IPR001912">
    <property type="entry name" value="Ribosomal_uS4_N"/>
</dbReference>
<dbReference type="AlphaFoldDB" id="A0A0D6E2Z1"/>
<geneLocation type="chloroplast" evidence="11"/>
<dbReference type="SMART" id="SM01390">
    <property type="entry name" value="Ribosomal_S4"/>
    <property type="match status" value="1"/>
</dbReference>
<feature type="domain" description="RNA-binding S4" evidence="9">
    <location>
        <begin position="93"/>
        <end position="155"/>
    </location>
</feature>
<sequence length="195" mass="22647">MSRYYGGKTRILKRLGPLPGFGLNINGKCQKLPKNKNIRKKKKNKISFRTRLQEKQKLRYHYGLTERNLLRYIEKARRKKISTSQTLLNNLEMRLDNIVFRLGLASTLPGARQMVTHGHILVNGKRQNIPSYQCHKEDSITLKKKNNRLGQRTYSLPSFLSFDEKTGTGKIVGKVSRNDIGLKINELLVIEYYSR</sequence>
<dbReference type="CDD" id="cd00165">
    <property type="entry name" value="S4"/>
    <property type="match status" value="1"/>
</dbReference>
<dbReference type="PROSITE" id="PS00632">
    <property type="entry name" value="RIBOSOMAL_S4"/>
    <property type="match status" value="1"/>
</dbReference>
<dbReference type="Gene3D" id="3.10.290.10">
    <property type="entry name" value="RNA-binding S4 domain"/>
    <property type="match status" value="1"/>
</dbReference>
<evidence type="ECO:0000256" key="4">
    <source>
        <dbReference type="ARBA" id="ARBA00022980"/>
    </source>
</evidence>
<evidence type="ECO:0000259" key="10">
    <source>
        <dbReference type="SMART" id="SM01390"/>
    </source>
</evidence>
<keyword evidence="2 7" id="KW-0699">rRNA-binding</keyword>
<keyword evidence="3 7" id="KW-0694">RNA-binding</keyword>
<dbReference type="PANTHER" id="PTHR11831">
    <property type="entry name" value="30S 40S RIBOSOMAL PROTEIN"/>
    <property type="match status" value="1"/>
</dbReference>
<dbReference type="RefSeq" id="YP_009130612.1">
    <property type="nucleotide sequence ID" value="NC_026796.1"/>
</dbReference>
<evidence type="ECO:0000313" key="11">
    <source>
        <dbReference type="EMBL" id="CEO91142.1"/>
    </source>
</evidence>
<dbReference type="GO" id="GO:0009507">
    <property type="term" value="C:chloroplast"/>
    <property type="evidence" value="ECO:0007669"/>
    <property type="project" value="UniProtKB-SubCell"/>
</dbReference>
<dbReference type="GeneID" id="24020540"/>
<dbReference type="SUPFAM" id="SSF55174">
    <property type="entry name" value="Alpha-L RNA-binding motif"/>
    <property type="match status" value="1"/>
</dbReference>
<dbReference type="InterPro" id="IPR018079">
    <property type="entry name" value="Ribosomal_uS4_CS"/>
</dbReference>
<dbReference type="EMBL" id="LN810505">
    <property type="protein sequence ID" value="CEO91142.1"/>
    <property type="molecule type" value="Genomic_DNA"/>
</dbReference>
<dbReference type="InterPro" id="IPR036986">
    <property type="entry name" value="S4_RNA-bd_sf"/>
</dbReference>
<proteinExistence type="inferred from homology"/>
<dbReference type="PANTHER" id="PTHR11831:SF4">
    <property type="entry name" value="SMALL RIBOSOMAL SUBUNIT PROTEIN US4M"/>
    <property type="match status" value="1"/>
</dbReference>
<comment type="similarity">
    <text evidence="1 7 8">Belongs to the universal ribosomal protein uS4 family.</text>
</comment>
<keyword evidence="5 7" id="KW-0687">Ribonucleoprotein</keyword>
<evidence type="ECO:0000256" key="1">
    <source>
        <dbReference type="ARBA" id="ARBA00007465"/>
    </source>
</evidence>
<reference evidence="11" key="1">
    <citation type="journal article" date="2015" name="BMC Genomics">
        <title>The chloroplast genomes of Bryopsis plumosa and Tydemania expeditionis (Bryopsidales, Chlorophyta): compact genomes and genes of bacterial origin.</title>
        <authorList>
            <person name="Leliaert F."/>
            <person name="Lopez-Bautista J.M."/>
        </authorList>
    </citation>
    <scope>NUCLEOTIDE SEQUENCE</scope>
    <source>
        <strain evidence="11">FL1151</strain>
    </source>
</reference>
<evidence type="ECO:0000256" key="5">
    <source>
        <dbReference type="ARBA" id="ARBA00023274"/>
    </source>
</evidence>
<organism evidence="11">
    <name type="scientific">Tydemania expeditionis</name>
    <name type="common">Green alga</name>
    <dbReference type="NCBI Taxonomy" id="325645"/>
    <lineage>
        <taxon>Eukaryota</taxon>
        <taxon>Viridiplantae</taxon>
        <taxon>Chlorophyta</taxon>
        <taxon>core chlorophytes</taxon>
        <taxon>Ulvophyceae</taxon>
        <taxon>TCBD clade</taxon>
        <taxon>Bryopsidales</taxon>
        <taxon>Halimedineae</taxon>
        <taxon>Halimedaceae</taxon>
        <taxon>Udoteae</taxon>
        <taxon>Tydemania</taxon>
    </lineage>
</organism>
<dbReference type="InterPro" id="IPR005709">
    <property type="entry name" value="Ribosomal_uS4_bac-type"/>
</dbReference>
<dbReference type="PROSITE" id="PS50889">
    <property type="entry name" value="S4"/>
    <property type="match status" value="1"/>
</dbReference>
<gene>
    <name evidence="7 11" type="primary">rps4</name>
</gene>
<keyword evidence="11" id="KW-0934">Plastid</keyword>
<evidence type="ECO:0000256" key="8">
    <source>
        <dbReference type="RuleBase" id="RU003699"/>
    </source>
</evidence>
<dbReference type="HAMAP" id="MF_01306_B">
    <property type="entry name" value="Ribosomal_uS4_B"/>
    <property type="match status" value="1"/>
</dbReference>
<evidence type="ECO:0000256" key="6">
    <source>
        <dbReference type="ARBA" id="ARBA00035158"/>
    </source>
</evidence>
<evidence type="ECO:0000256" key="2">
    <source>
        <dbReference type="ARBA" id="ARBA00022730"/>
    </source>
</evidence>
<dbReference type="NCBIfam" id="NF003717">
    <property type="entry name" value="PRK05327.1"/>
    <property type="match status" value="1"/>
</dbReference>
<comment type="function">
    <text evidence="7">One of the primary rRNA binding proteins, it binds directly to 16S rRNA where it nucleates assembly of the body of the 30S subunit.</text>
</comment>
<dbReference type="FunFam" id="3.10.290.10:FF:000001">
    <property type="entry name" value="30S ribosomal protein S4"/>
    <property type="match status" value="1"/>
</dbReference>
<dbReference type="GO" id="GO:0019843">
    <property type="term" value="F:rRNA binding"/>
    <property type="evidence" value="ECO:0007669"/>
    <property type="project" value="UniProtKB-UniRule"/>
</dbReference>
<evidence type="ECO:0000256" key="3">
    <source>
        <dbReference type="ARBA" id="ARBA00022884"/>
    </source>
</evidence>
<protein>
    <recommendedName>
        <fullName evidence="6 7">Small ribosomal subunit protein uS4c</fullName>
    </recommendedName>
</protein>
<dbReference type="Pfam" id="PF00163">
    <property type="entry name" value="Ribosomal_S4"/>
    <property type="match status" value="1"/>
</dbReference>
<dbReference type="GO" id="GO:0003735">
    <property type="term" value="F:structural constituent of ribosome"/>
    <property type="evidence" value="ECO:0007669"/>
    <property type="project" value="InterPro"/>
</dbReference>
<keyword evidence="11" id="KW-0150">Chloroplast</keyword>
<dbReference type="Pfam" id="PF01479">
    <property type="entry name" value="S4"/>
    <property type="match status" value="1"/>
</dbReference>